<comment type="caution">
    <text evidence="1">The sequence shown here is derived from an EMBL/GenBank/DDBJ whole genome shotgun (WGS) entry which is preliminary data.</text>
</comment>
<accession>A0A8S9GT74</accession>
<dbReference type="AlphaFoldDB" id="A0A8S9GT74"/>
<gene>
    <name evidence="1" type="ORF">F2Q70_00022416</name>
</gene>
<proteinExistence type="predicted"/>
<sequence length="136" mass="15855">MFLSETKQKFDYMLGLKKSLGYDQLFMVESVGLSGGLAMLWKDSYQVDVLSSDIRIIDLKVTCGVLSSFFLTCVYGDPVQAKRFEDLVRLRWEGKARERNRTMDLIGRCRMKIMNWRKHSDLNSRDKITRLKSSLE</sequence>
<organism evidence="1">
    <name type="scientific">Brassica cretica</name>
    <name type="common">Mustard</name>
    <dbReference type="NCBI Taxonomy" id="69181"/>
    <lineage>
        <taxon>Eukaryota</taxon>
        <taxon>Viridiplantae</taxon>
        <taxon>Streptophyta</taxon>
        <taxon>Embryophyta</taxon>
        <taxon>Tracheophyta</taxon>
        <taxon>Spermatophyta</taxon>
        <taxon>Magnoliopsida</taxon>
        <taxon>eudicotyledons</taxon>
        <taxon>Gunneridae</taxon>
        <taxon>Pentapetalae</taxon>
        <taxon>rosids</taxon>
        <taxon>malvids</taxon>
        <taxon>Brassicales</taxon>
        <taxon>Brassicaceae</taxon>
        <taxon>Brassiceae</taxon>
        <taxon>Brassica</taxon>
    </lineage>
</organism>
<protein>
    <submittedName>
        <fullName evidence="1">Uncharacterized protein</fullName>
    </submittedName>
</protein>
<reference evidence="1" key="1">
    <citation type="submission" date="2019-12" db="EMBL/GenBank/DDBJ databases">
        <title>Genome sequencing and annotation of Brassica cretica.</title>
        <authorList>
            <person name="Studholme D.J."/>
            <person name="Sarris P.F."/>
        </authorList>
    </citation>
    <scope>NUCLEOTIDE SEQUENCE</scope>
    <source>
        <strain evidence="1">PFS-102/07</strain>
        <tissue evidence="1">Leaf</tissue>
    </source>
</reference>
<name>A0A8S9GT74_BRACR</name>
<dbReference type="EMBL" id="QGKY02001925">
    <property type="protein sequence ID" value="KAF2548280.1"/>
    <property type="molecule type" value="Genomic_DNA"/>
</dbReference>
<evidence type="ECO:0000313" key="1">
    <source>
        <dbReference type="EMBL" id="KAF2548280.1"/>
    </source>
</evidence>